<dbReference type="Gene3D" id="3.30.1370.10">
    <property type="entry name" value="K Homology domain, type 1"/>
    <property type="match status" value="1"/>
</dbReference>
<feature type="domain" description="K Homology" evidence="3">
    <location>
        <begin position="1"/>
        <end position="48"/>
    </location>
</feature>
<dbReference type="SUPFAM" id="SSF54791">
    <property type="entry name" value="Eukaryotic type KH-domain (KH-domain type I)"/>
    <property type="match status" value="1"/>
</dbReference>
<evidence type="ECO:0000313" key="5">
    <source>
        <dbReference type="Proteomes" id="UP000232323"/>
    </source>
</evidence>
<accession>A0A250XT45</accession>
<feature type="compositionally biased region" description="Polar residues" evidence="2">
    <location>
        <begin position="259"/>
        <end position="272"/>
    </location>
</feature>
<dbReference type="InterPro" id="IPR036612">
    <property type="entry name" value="KH_dom_type_1_sf"/>
</dbReference>
<evidence type="ECO:0000313" key="4">
    <source>
        <dbReference type="EMBL" id="GAX85970.1"/>
    </source>
</evidence>
<reference evidence="4 5" key="1">
    <citation type="submission" date="2017-08" db="EMBL/GenBank/DDBJ databases">
        <title>Acidophilic green algal genome provides insights into adaptation to an acidic environment.</title>
        <authorList>
            <person name="Hirooka S."/>
            <person name="Hirose Y."/>
            <person name="Kanesaki Y."/>
            <person name="Higuchi S."/>
            <person name="Fujiwara T."/>
            <person name="Onuma R."/>
            <person name="Era A."/>
            <person name="Ohbayashi R."/>
            <person name="Uzuka A."/>
            <person name="Nozaki H."/>
            <person name="Yoshikawa H."/>
            <person name="Miyagishima S.Y."/>
        </authorList>
    </citation>
    <scope>NUCLEOTIDE SEQUENCE [LARGE SCALE GENOMIC DNA]</scope>
    <source>
        <strain evidence="4 5">NIES-2499</strain>
    </source>
</reference>
<dbReference type="STRING" id="1157962.A0A250XT45"/>
<evidence type="ECO:0000256" key="2">
    <source>
        <dbReference type="SAM" id="MobiDB-lite"/>
    </source>
</evidence>
<keyword evidence="1" id="KW-0694">RNA-binding</keyword>
<dbReference type="InterPro" id="IPR004088">
    <property type="entry name" value="KH_dom_type_1"/>
</dbReference>
<evidence type="ECO:0000259" key="3">
    <source>
        <dbReference type="Pfam" id="PF00013"/>
    </source>
</evidence>
<protein>
    <recommendedName>
        <fullName evidence="3">K Homology domain-containing protein</fullName>
    </recommendedName>
</protein>
<dbReference type="Pfam" id="PF00013">
    <property type="entry name" value="KH_1"/>
    <property type="match status" value="1"/>
</dbReference>
<evidence type="ECO:0000256" key="1">
    <source>
        <dbReference type="PROSITE-ProRule" id="PRU00117"/>
    </source>
</evidence>
<dbReference type="EMBL" id="BEGY01000209">
    <property type="protein sequence ID" value="GAX85970.1"/>
    <property type="molecule type" value="Genomic_DNA"/>
</dbReference>
<comment type="caution">
    <text evidence="4">The sequence shown here is derived from an EMBL/GenBank/DDBJ whole genome shotgun (WGS) entry which is preliminary data.</text>
</comment>
<name>A0A250XT45_9CHLO</name>
<gene>
    <name evidence="4" type="ORF">CEUSTIGMA_g13386.t1</name>
</gene>
<dbReference type="Proteomes" id="UP000232323">
    <property type="component" value="Unassembled WGS sequence"/>
</dbReference>
<dbReference type="GO" id="GO:0003723">
    <property type="term" value="F:RNA binding"/>
    <property type="evidence" value="ECO:0007669"/>
    <property type="project" value="UniProtKB-UniRule"/>
</dbReference>
<feature type="region of interest" description="Disordered" evidence="2">
    <location>
        <begin position="250"/>
        <end position="301"/>
    </location>
</feature>
<organism evidence="4 5">
    <name type="scientific">Chlamydomonas eustigma</name>
    <dbReference type="NCBI Taxonomy" id="1157962"/>
    <lineage>
        <taxon>Eukaryota</taxon>
        <taxon>Viridiplantae</taxon>
        <taxon>Chlorophyta</taxon>
        <taxon>core chlorophytes</taxon>
        <taxon>Chlorophyceae</taxon>
        <taxon>CS clade</taxon>
        <taxon>Chlamydomonadales</taxon>
        <taxon>Chlamydomonadaceae</taxon>
        <taxon>Chlamydomonas</taxon>
    </lineage>
</organism>
<dbReference type="PROSITE" id="PS50084">
    <property type="entry name" value="KH_TYPE_1"/>
    <property type="match status" value="1"/>
</dbReference>
<feature type="compositionally biased region" description="Low complexity" evidence="2">
    <location>
        <begin position="274"/>
        <end position="301"/>
    </location>
</feature>
<sequence>MVGRVIGKNGETIKALQTYTGSLIQVNQVEDPCQITVSGTPQSISLSTSMVTDIVNGSFKGFALLRQLAAGTAAGVQPAVPAGPAKVRNAANAAAVATVAAELAELSTTSTTAAVAAATGPMKAITQQHTQQLQSDHQRLVQLPQQQQHKMPFLIASLASSSSSTAATAAVNNNVIAITTTAATQPAVYAPGYGLIPTYPKTSSTLSSRQMFLPIPPAGILADDEVNEVAAAKDESMVNNKDSSMIRRTSSALSSSNSKITGSAPSVPSTVYDSVAATPSRPARRPAAAITASTTTSSVTSASSAGHHDYVWLWDRPHHLHHQSGMNNNVVLHPTAVVSAAQTSVHHPVLPVHPAGASSSATPLATPALTLIGNKDSLLSMLS</sequence>
<proteinExistence type="predicted"/>
<keyword evidence="5" id="KW-1185">Reference proteome</keyword>
<dbReference type="AlphaFoldDB" id="A0A250XT45"/>
<dbReference type="OrthoDB" id="5204190at2759"/>